<comment type="caution">
    <text evidence="1">The sequence shown here is derived from an EMBL/GenBank/DDBJ whole genome shotgun (WGS) entry which is preliminary data.</text>
</comment>
<reference evidence="1" key="1">
    <citation type="submission" date="2019-08" db="EMBL/GenBank/DDBJ databases">
        <authorList>
            <person name="Kucharzyk K."/>
            <person name="Murdoch R.W."/>
            <person name="Higgins S."/>
            <person name="Loffler F."/>
        </authorList>
    </citation>
    <scope>NUCLEOTIDE SEQUENCE</scope>
</reference>
<accession>A0A644UB60</accession>
<dbReference type="AlphaFoldDB" id="A0A644UB60"/>
<proteinExistence type="predicted"/>
<dbReference type="EMBL" id="VSSQ01000095">
    <property type="protein sequence ID" value="MPL76134.1"/>
    <property type="molecule type" value="Genomic_DNA"/>
</dbReference>
<name>A0A644UB60_9ZZZZ</name>
<sequence length="70" mass="7731">MSKEQDMEPLATCRAYYPRLLKMKLPENLVVRNGFLCKGNLPAALVTSGIVEAAAQGFLQVDDPQEYETG</sequence>
<gene>
    <name evidence="1" type="ORF">SDC9_21979</name>
</gene>
<organism evidence="1">
    <name type="scientific">bioreactor metagenome</name>
    <dbReference type="NCBI Taxonomy" id="1076179"/>
    <lineage>
        <taxon>unclassified sequences</taxon>
        <taxon>metagenomes</taxon>
        <taxon>ecological metagenomes</taxon>
    </lineage>
</organism>
<evidence type="ECO:0000313" key="1">
    <source>
        <dbReference type="EMBL" id="MPL76134.1"/>
    </source>
</evidence>
<protein>
    <submittedName>
        <fullName evidence="1">Uncharacterized protein</fullName>
    </submittedName>
</protein>